<keyword evidence="1" id="KW-0472">Membrane</keyword>
<reference evidence="2 3" key="1">
    <citation type="journal article" date="2013" name="Genome Biol.">
        <title>The genome sequence of the most widely cultivated cacao type and its use to identify candidate genes regulating pod color.</title>
        <authorList>
            <person name="Motamayor J.C."/>
            <person name="Mockaitis K."/>
            <person name="Schmutz J."/>
            <person name="Haiminen N."/>
            <person name="Iii D.L."/>
            <person name="Cornejo O."/>
            <person name="Findley S.D."/>
            <person name="Zheng P."/>
            <person name="Utro F."/>
            <person name="Royaert S."/>
            <person name="Saski C."/>
            <person name="Jenkins J."/>
            <person name="Podicheti R."/>
            <person name="Zhao M."/>
            <person name="Scheffler B.E."/>
            <person name="Stack J.C."/>
            <person name="Feltus F.A."/>
            <person name="Mustiga G.M."/>
            <person name="Amores F."/>
            <person name="Phillips W."/>
            <person name="Marelli J.P."/>
            <person name="May G.D."/>
            <person name="Shapiro H."/>
            <person name="Ma J."/>
            <person name="Bustamante C.D."/>
            <person name="Schnell R.J."/>
            <person name="Main D."/>
            <person name="Gilbert D."/>
            <person name="Parida L."/>
            <person name="Kuhn D.N."/>
        </authorList>
    </citation>
    <scope>NUCLEOTIDE SEQUENCE [LARGE SCALE GENOMIC DNA]</scope>
    <source>
        <strain evidence="3">cv. Matina 1-6</strain>
    </source>
</reference>
<organism evidence="2 3">
    <name type="scientific">Theobroma cacao</name>
    <name type="common">Cacao</name>
    <name type="synonym">Cocoa</name>
    <dbReference type="NCBI Taxonomy" id="3641"/>
    <lineage>
        <taxon>Eukaryota</taxon>
        <taxon>Viridiplantae</taxon>
        <taxon>Streptophyta</taxon>
        <taxon>Embryophyta</taxon>
        <taxon>Tracheophyta</taxon>
        <taxon>Spermatophyta</taxon>
        <taxon>Magnoliopsida</taxon>
        <taxon>eudicotyledons</taxon>
        <taxon>Gunneridae</taxon>
        <taxon>Pentapetalae</taxon>
        <taxon>rosids</taxon>
        <taxon>malvids</taxon>
        <taxon>Malvales</taxon>
        <taxon>Malvaceae</taxon>
        <taxon>Byttnerioideae</taxon>
        <taxon>Theobroma</taxon>
    </lineage>
</organism>
<keyword evidence="1" id="KW-1133">Transmembrane helix</keyword>
<gene>
    <name evidence="2" type="ORF">TCM_012446</name>
</gene>
<proteinExistence type="predicted"/>
<dbReference type="AlphaFoldDB" id="A0A061G248"/>
<protein>
    <submittedName>
        <fullName evidence="2">Uncharacterized protein</fullName>
    </submittedName>
</protein>
<dbReference type="EMBL" id="CM001881">
    <property type="protein sequence ID" value="EOY21109.1"/>
    <property type="molecule type" value="Genomic_DNA"/>
</dbReference>
<dbReference type="Proteomes" id="UP000026915">
    <property type="component" value="Chromosome 3"/>
</dbReference>
<dbReference type="Gramene" id="EOY21109">
    <property type="protein sequence ID" value="EOY21109"/>
    <property type="gene ID" value="TCM_012446"/>
</dbReference>
<evidence type="ECO:0000256" key="1">
    <source>
        <dbReference type="SAM" id="Phobius"/>
    </source>
</evidence>
<evidence type="ECO:0000313" key="3">
    <source>
        <dbReference type="Proteomes" id="UP000026915"/>
    </source>
</evidence>
<accession>A0A061G248</accession>
<dbReference type="InParanoid" id="A0A061G248"/>
<feature type="transmembrane region" description="Helical" evidence="1">
    <location>
        <begin position="192"/>
        <end position="219"/>
    </location>
</feature>
<name>A0A061G248_THECC</name>
<keyword evidence="3" id="KW-1185">Reference proteome</keyword>
<dbReference type="HOGENOM" id="CLU_1177184_0_0_1"/>
<feature type="transmembrane region" description="Helical" evidence="1">
    <location>
        <begin position="57"/>
        <end position="81"/>
    </location>
</feature>
<evidence type="ECO:0000313" key="2">
    <source>
        <dbReference type="EMBL" id="EOY21109.1"/>
    </source>
</evidence>
<keyword evidence="1" id="KW-0812">Transmembrane</keyword>
<sequence>MANDAENEKSIPDSQGHSDGPVTLLRRNILLYTMMMFTAIEILVFFTLITNSRIAKALLCIAAFMLLHRFNMILLTIFGSFQLDEFLQQFLSSHIDKRSISKCTEMITIVELAKLFERVKVLTAGIQQHISNFMVENVWEFYGAREKLVKDGLQAYSSGRYSNICKGLQQFCITISADQLKTFSVVLTSLEVLAFICVFFRPTKILYIGYIFLPTLLIWHEATSSYRKWRALAASK</sequence>
<feature type="transmembrane region" description="Helical" evidence="1">
    <location>
        <begin position="29"/>
        <end position="50"/>
    </location>
</feature>